<evidence type="ECO:0000313" key="3">
    <source>
        <dbReference type="Proteomes" id="UP000313359"/>
    </source>
</evidence>
<dbReference type="AlphaFoldDB" id="A0A5C2S9I1"/>
<organism evidence="2 3">
    <name type="scientific">Lentinus tigrinus ALCF2SS1-6</name>
    <dbReference type="NCBI Taxonomy" id="1328759"/>
    <lineage>
        <taxon>Eukaryota</taxon>
        <taxon>Fungi</taxon>
        <taxon>Dikarya</taxon>
        <taxon>Basidiomycota</taxon>
        <taxon>Agaricomycotina</taxon>
        <taxon>Agaricomycetes</taxon>
        <taxon>Polyporales</taxon>
        <taxon>Polyporaceae</taxon>
        <taxon>Lentinus</taxon>
    </lineage>
</organism>
<dbReference type="InterPro" id="IPR040976">
    <property type="entry name" value="Pkinase_fungal"/>
</dbReference>
<proteinExistence type="predicted"/>
<dbReference type="Proteomes" id="UP000313359">
    <property type="component" value="Unassembled WGS sequence"/>
</dbReference>
<protein>
    <recommendedName>
        <fullName evidence="1">Fungal-type protein kinase domain-containing protein</fullName>
    </recommendedName>
</protein>
<accession>A0A5C2S9I1</accession>
<dbReference type="EMBL" id="ML122266">
    <property type="protein sequence ID" value="RPD60391.1"/>
    <property type="molecule type" value="Genomic_DNA"/>
</dbReference>
<evidence type="ECO:0000259" key="1">
    <source>
        <dbReference type="Pfam" id="PF17667"/>
    </source>
</evidence>
<sequence>MRSRRTKDSITLDETDFSGITLDVHPIRNTSSYLSDHWSRDKVTKSVVEECTYAQRVVGTPMKGSGRAPSEMVRAHVEERLVQELVSRQWISQDLVNHALGDLVPLHLAAHVLYLFLSYDVLSVATKESPQEDILRDRWPEVCARAVFLTAVQQGSVQGETDGQVPTDNYVWRWHSDLRTDTEGQTADFLNIVGTLAYVCAMTVDDSFETRRRPAVRFSTVPNPHGALPLPHDKQDLRPDLIALPYMAFRQSQSSAQAPGLVKNTRILPFIRARFPGLFLESVDSVDDVFAPTEASRPRTPSSLHINSYTLPTGPKTGSFEDLLAQLSHFAESNPQPRAFSSELQTMFDADAVDISYACWPGILVTGENKQSNIISGTMQELVYMQHQRCTQPYLRFVLGFAFTKDEAVLLRADAIGTERHRMRKDSSTGVLELIQMVLGLTLADDGRLGVHPGFEFQEVTRPFSTSKEAPPTQYRHREAVYLNIDPDSASGDASRYYLDYVVDNRGSLSGRRTVVWSAWREVEACDASICDEHVTPNSRDCVFVGPYALKMHYADINSRAQRSSIEEGVKGHADKGGDGAQYVLLPKETWFGELVHQSVRGFAHEEDIPESVRSGTTIRREIISISPLKRTLAQYQNVAELVRALVDVFRAIKWLVDIGYVHRDISMGNILLAREEPSTFRDPQERTFNLGCHGNTSIVTTKLVRRKKHGPIEVIGLLHDFDMAGLVKPPPEEEPRTAEKSRTGTPPYMSIDVLVGDHEYHMPCDDMQSVFYVAYLFAFTYDAPAPTTYPSLPTSPLHRWPDAINRWAYGSSLYNLGAAKTVFFQLAYGLERWLESFEKQTLQYWVEGSQHKLALKKLLMVLHDQCLWYLPPQEQHKANGRFLTDDVAPSLVVETLSQFLAENKELYRFPR</sequence>
<dbReference type="Gene3D" id="1.10.510.10">
    <property type="entry name" value="Transferase(Phosphotransferase) domain 1"/>
    <property type="match status" value="1"/>
</dbReference>
<dbReference type="SUPFAM" id="SSF56112">
    <property type="entry name" value="Protein kinase-like (PK-like)"/>
    <property type="match status" value="1"/>
</dbReference>
<dbReference type="GO" id="GO:0004672">
    <property type="term" value="F:protein kinase activity"/>
    <property type="evidence" value="ECO:0007669"/>
    <property type="project" value="InterPro"/>
</dbReference>
<feature type="domain" description="Fungal-type protein kinase" evidence="1">
    <location>
        <begin position="621"/>
        <end position="775"/>
    </location>
</feature>
<feature type="domain" description="Fungal-type protein kinase" evidence="1">
    <location>
        <begin position="359"/>
        <end position="522"/>
    </location>
</feature>
<reference evidence="2" key="1">
    <citation type="journal article" date="2018" name="Genome Biol. Evol.">
        <title>Genomics and development of Lentinus tigrinus, a white-rot wood-decaying mushroom with dimorphic fruiting bodies.</title>
        <authorList>
            <person name="Wu B."/>
            <person name="Xu Z."/>
            <person name="Knudson A."/>
            <person name="Carlson A."/>
            <person name="Chen N."/>
            <person name="Kovaka S."/>
            <person name="LaButti K."/>
            <person name="Lipzen A."/>
            <person name="Pennachio C."/>
            <person name="Riley R."/>
            <person name="Schakwitz W."/>
            <person name="Umezawa K."/>
            <person name="Ohm R.A."/>
            <person name="Grigoriev I.V."/>
            <person name="Nagy L.G."/>
            <person name="Gibbons J."/>
            <person name="Hibbett D."/>
        </authorList>
    </citation>
    <scope>NUCLEOTIDE SEQUENCE [LARGE SCALE GENOMIC DNA]</scope>
    <source>
        <strain evidence="2">ALCF2SS1-6</strain>
    </source>
</reference>
<dbReference type="Pfam" id="PF17667">
    <property type="entry name" value="Pkinase_fungal"/>
    <property type="match status" value="2"/>
</dbReference>
<evidence type="ECO:0000313" key="2">
    <source>
        <dbReference type="EMBL" id="RPD60391.1"/>
    </source>
</evidence>
<gene>
    <name evidence="2" type="ORF">L227DRAFT_100916</name>
</gene>
<keyword evidence="3" id="KW-1185">Reference proteome</keyword>
<dbReference type="OrthoDB" id="3055159at2759"/>
<dbReference type="PROSITE" id="PS00109">
    <property type="entry name" value="PROTEIN_KINASE_TYR"/>
    <property type="match status" value="1"/>
</dbReference>
<dbReference type="InterPro" id="IPR011009">
    <property type="entry name" value="Kinase-like_dom_sf"/>
</dbReference>
<name>A0A5C2S9I1_9APHY</name>
<dbReference type="InterPro" id="IPR008266">
    <property type="entry name" value="Tyr_kinase_AS"/>
</dbReference>